<evidence type="ECO:0000256" key="5">
    <source>
        <dbReference type="ARBA" id="ARBA00022801"/>
    </source>
</evidence>
<evidence type="ECO:0000259" key="12">
    <source>
        <dbReference type="Pfam" id="PF01435"/>
    </source>
</evidence>
<dbReference type="AlphaFoldDB" id="A0A2Z2MKY9"/>
<feature type="transmembrane region" description="Helical" evidence="11">
    <location>
        <begin position="149"/>
        <end position="166"/>
    </location>
</feature>
<evidence type="ECO:0000256" key="8">
    <source>
        <dbReference type="ARBA" id="ARBA00023049"/>
    </source>
</evidence>
<keyword evidence="14" id="KW-1185">Reference proteome</keyword>
<keyword evidence="2 10" id="KW-0645">Protease</keyword>
<keyword evidence="6 10" id="KW-0862">Zinc</keyword>
<evidence type="ECO:0000256" key="7">
    <source>
        <dbReference type="ARBA" id="ARBA00022989"/>
    </source>
</evidence>
<dbReference type="EMBL" id="CP014862">
    <property type="protein sequence ID" value="ASJ02628.1"/>
    <property type="molecule type" value="Genomic_DNA"/>
</dbReference>
<evidence type="ECO:0000256" key="2">
    <source>
        <dbReference type="ARBA" id="ARBA00022670"/>
    </source>
</evidence>
<keyword evidence="1" id="KW-1003">Cell membrane</keyword>
<comment type="cofactor">
    <cofactor evidence="10">
        <name>Zn(2+)</name>
        <dbReference type="ChEBI" id="CHEBI:29105"/>
    </cofactor>
    <text evidence="10">Binds 1 zinc ion per subunit.</text>
</comment>
<feature type="domain" description="Peptidase M48" evidence="12">
    <location>
        <begin position="60"/>
        <end position="253"/>
    </location>
</feature>
<feature type="transmembrane region" description="Helical" evidence="11">
    <location>
        <begin position="6"/>
        <end position="35"/>
    </location>
</feature>
<dbReference type="GO" id="GO:0046872">
    <property type="term" value="F:metal ion binding"/>
    <property type="evidence" value="ECO:0007669"/>
    <property type="project" value="UniProtKB-KW"/>
</dbReference>
<keyword evidence="4" id="KW-0479">Metal-binding</keyword>
<dbReference type="InterPro" id="IPR050083">
    <property type="entry name" value="HtpX_protease"/>
</dbReference>
<keyword evidence="8 10" id="KW-0482">Metalloprotease</keyword>
<evidence type="ECO:0000256" key="9">
    <source>
        <dbReference type="ARBA" id="ARBA00023136"/>
    </source>
</evidence>
<comment type="similarity">
    <text evidence="10">Belongs to the peptidase M48 family.</text>
</comment>
<organism evidence="13 14">
    <name type="scientific">Thermococcus profundus</name>
    <dbReference type="NCBI Taxonomy" id="49899"/>
    <lineage>
        <taxon>Archaea</taxon>
        <taxon>Methanobacteriati</taxon>
        <taxon>Methanobacteriota</taxon>
        <taxon>Thermococci</taxon>
        <taxon>Thermococcales</taxon>
        <taxon>Thermococcaceae</taxon>
        <taxon>Thermococcus</taxon>
    </lineage>
</organism>
<gene>
    <name evidence="13" type="ORF">A3L09_04815</name>
</gene>
<dbReference type="Proteomes" id="UP000250179">
    <property type="component" value="Chromosome"/>
</dbReference>
<dbReference type="GO" id="GO:0004222">
    <property type="term" value="F:metalloendopeptidase activity"/>
    <property type="evidence" value="ECO:0007669"/>
    <property type="project" value="InterPro"/>
</dbReference>
<evidence type="ECO:0000256" key="3">
    <source>
        <dbReference type="ARBA" id="ARBA00022692"/>
    </source>
</evidence>
<reference evidence="13 14" key="1">
    <citation type="submission" date="2016-03" db="EMBL/GenBank/DDBJ databases">
        <title>Complete genome sequence of Thermococcus profundus strain DT5432.</title>
        <authorList>
            <person name="Oger P.M."/>
        </authorList>
    </citation>
    <scope>NUCLEOTIDE SEQUENCE [LARGE SCALE GENOMIC DNA]</scope>
    <source>
        <strain evidence="13 14">DT 5432</strain>
    </source>
</reference>
<accession>A0A2Z2MKY9</accession>
<keyword evidence="9 11" id="KW-0472">Membrane</keyword>
<evidence type="ECO:0000256" key="4">
    <source>
        <dbReference type="ARBA" id="ARBA00022723"/>
    </source>
</evidence>
<dbReference type="PANTHER" id="PTHR43221">
    <property type="entry name" value="PROTEASE HTPX"/>
    <property type="match status" value="1"/>
</dbReference>
<evidence type="ECO:0000313" key="13">
    <source>
        <dbReference type="EMBL" id="ASJ02628.1"/>
    </source>
</evidence>
<keyword evidence="3 11" id="KW-0812">Transmembrane</keyword>
<name>A0A2Z2MKY9_THEPR</name>
<dbReference type="GeneID" id="33319711"/>
<dbReference type="RefSeq" id="WP_088857886.1">
    <property type="nucleotide sequence ID" value="NZ_CP014862.1"/>
</dbReference>
<evidence type="ECO:0000256" key="10">
    <source>
        <dbReference type="RuleBase" id="RU003983"/>
    </source>
</evidence>
<keyword evidence="5 10" id="KW-0378">Hydrolase</keyword>
<dbReference type="KEGG" id="tprf:A3L09_04815"/>
<evidence type="ECO:0000313" key="14">
    <source>
        <dbReference type="Proteomes" id="UP000250179"/>
    </source>
</evidence>
<evidence type="ECO:0000256" key="11">
    <source>
        <dbReference type="SAM" id="Phobius"/>
    </source>
</evidence>
<dbReference type="Pfam" id="PF01435">
    <property type="entry name" value="Peptidase_M48"/>
    <property type="match status" value="1"/>
</dbReference>
<sequence length="263" mass="30019">MLPVPILLTFLLAYLSAGRLGITIIAALLGGVLLIGKLSLSQNHRNCTPLRESAPQGFARRVQRILDRAGVGGLEVYTIDDYIPNAFSYGKRVVLSLGLFEILDDDEILGVVAHEVGHVKNKDTLIFPLVAYFRVFMILSSIALFFMTLNLWVGLLALFLYVWYEFERSKFLKDREFKADYVALHLLDTPLSLKRALEELKYYEDIRAAVKNQTLPGIEPSIERKSSPKKRYWTPSFIVFPTHPSYDERIFRIVAYSHNFSTK</sequence>
<evidence type="ECO:0000256" key="6">
    <source>
        <dbReference type="ARBA" id="ARBA00022833"/>
    </source>
</evidence>
<dbReference type="InterPro" id="IPR001915">
    <property type="entry name" value="Peptidase_M48"/>
</dbReference>
<keyword evidence="7 11" id="KW-1133">Transmembrane helix</keyword>
<dbReference type="PANTHER" id="PTHR43221:SF2">
    <property type="entry name" value="PROTEASE HTPX HOMOLOG"/>
    <property type="match status" value="1"/>
</dbReference>
<dbReference type="Gene3D" id="3.30.2010.10">
    <property type="entry name" value="Metalloproteases ('zincins'), catalytic domain"/>
    <property type="match status" value="1"/>
</dbReference>
<dbReference type="GO" id="GO:0006508">
    <property type="term" value="P:proteolysis"/>
    <property type="evidence" value="ECO:0007669"/>
    <property type="project" value="UniProtKB-KW"/>
</dbReference>
<proteinExistence type="inferred from homology"/>
<dbReference type="OrthoDB" id="28389at2157"/>
<protein>
    <submittedName>
        <fullName evidence="13">Zinc metallopeptidase</fullName>
    </submittedName>
</protein>
<evidence type="ECO:0000256" key="1">
    <source>
        <dbReference type="ARBA" id="ARBA00022475"/>
    </source>
</evidence>